<keyword evidence="2" id="KW-1133">Transmembrane helix</keyword>
<organism evidence="3 4">
    <name type="scientific">Micromonospora haikouensis</name>
    <dbReference type="NCBI Taxonomy" id="686309"/>
    <lineage>
        <taxon>Bacteria</taxon>
        <taxon>Bacillati</taxon>
        <taxon>Actinomycetota</taxon>
        <taxon>Actinomycetes</taxon>
        <taxon>Micromonosporales</taxon>
        <taxon>Micromonosporaceae</taxon>
        <taxon>Micromonospora</taxon>
    </lineage>
</organism>
<keyword evidence="2" id="KW-0472">Membrane</keyword>
<name>A0A0D0X748_9ACTN</name>
<accession>A0A0D0X748</accession>
<keyword evidence="4" id="KW-1185">Reference proteome</keyword>
<feature type="compositionally biased region" description="Low complexity" evidence="1">
    <location>
        <begin position="115"/>
        <end position="134"/>
    </location>
</feature>
<sequence>MTRVDVRPVRRATDRRLVTLLAASLTVGLLAAVAALPGWATAAPPPARAAAAPADPPAGPAGDPGDETPPVEPTSAEPTPTEAPPTLPPPPETTAPAPTTTGPAPSTPAGPADPPTTTAPATTAGPSAPTTTPPVRTSAPGPGAPAPGRLGVRVSTDDVVLTDAYWNAAGTTTTLRITVTNTGDVAEQVRLSYTLPAGLTDAGTAGCAPAGGGGHRCGAWTTAAGARFSTLISVRVDGDAWRRMPLSGAVRVSATAPGVVAGSVDDNEGFAVLFPPGPPVPGIALRADGVAFDISGSASELAVRLGNTGTVDADGRIEVVLPDGVTIPAPPAGCAALSATRTRCDVGAVRAGGAATLRLTVSATAEAQRDAPLAGAVVGRLDPRSGQARQLQMSFRITAAAAMATPIATPAPAGSQGVLAAAGAGDRPGGGLSTAQRGAVALIVISVLLVVLALALATVSLRRRLTDPSGGR</sequence>
<comment type="caution">
    <text evidence="3">The sequence shown here is derived from an EMBL/GenBank/DDBJ whole genome shotgun (WGS) entry which is preliminary data.</text>
</comment>
<feature type="region of interest" description="Disordered" evidence="1">
    <location>
        <begin position="43"/>
        <end position="151"/>
    </location>
</feature>
<feature type="compositionally biased region" description="Pro residues" evidence="1">
    <location>
        <begin position="105"/>
        <end position="114"/>
    </location>
</feature>
<gene>
    <name evidence="3" type="ORF">TK50_05345</name>
</gene>
<proteinExistence type="predicted"/>
<evidence type="ECO:0000313" key="3">
    <source>
        <dbReference type="EMBL" id="KIR66734.1"/>
    </source>
</evidence>
<feature type="compositionally biased region" description="Low complexity" evidence="1">
    <location>
        <begin position="43"/>
        <end position="53"/>
    </location>
</feature>
<reference evidence="3 4" key="1">
    <citation type="submission" date="2015-01" db="EMBL/GenBank/DDBJ databases">
        <title>Sequencing and annotation of Micromonospora carbonacea strain JXNU-1 genome.</title>
        <authorList>
            <person name="Long Z."/>
            <person name="Huang Y."/>
            <person name="Jiang Y."/>
        </authorList>
    </citation>
    <scope>NUCLEOTIDE SEQUENCE [LARGE SCALE GENOMIC DNA]</scope>
    <source>
        <strain evidence="3 4">JXNU-1</strain>
    </source>
</reference>
<dbReference type="PRINTS" id="PR01217">
    <property type="entry name" value="PRICHEXTENSN"/>
</dbReference>
<dbReference type="EMBL" id="JXSX01000001">
    <property type="protein sequence ID" value="KIR66734.1"/>
    <property type="molecule type" value="Genomic_DNA"/>
</dbReference>
<keyword evidence="2" id="KW-0812">Transmembrane</keyword>
<protein>
    <recommendedName>
        <fullName evidence="5">DUF11 domain-containing protein</fullName>
    </recommendedName>
</protein>
<dbReference type="PATRIC" id="fig|47853.6.peg.1143"/>
<evidence type="ECO:0008006" key="5">
    <source>
        <dbReference type="Google" id="ProtNLM"/>
    </source>
</evidence>
<evidence type="ECO:0000313" key="4">
    <source>
        <dbReference type="Proteomes" id="UP000032254"/>
    </source>
</evidence>
<feature type="compositionally biased region" description="Pro residues" evidence="1">
    <location>
        <begin position="81"/>
        <end position="93"/>
    </location>
</feature>
<evidence type="ECO:0000256" key="2">
    <source>
        <dbReference type="SAM" id="Phobius"/>
    </source>
</evidence>
<evidence type="ECO:0000256" key="1">
    <source>
        <dbReference type="SAM" id="MobiDB-lite"/>
    </source>
</evidence>
<feature type="compositionally biased region" description="Low complexity" evidence="1">
    <location>
        <begin position="94"/>
        <end position="104"/>
    </location>
</feature>
<feature type="transmembrane region" description="Helical" evidence="2">
    <location>
        <begin position="438"/>
        <end position="459"/>
    </location>
</feature>
<dbReference type="AlphaFoldDB" id="A0A0D0X748"/>
<dbReference type="Proteomes" id="UP000032254">
    <property type="component" value="Unassembled WGS sequence"/>
</dbReference>